<dbReference type="Gene3D" id="1.10.1740.10">
    <property type="match status" value="1"/>
</dbReference>
<gene>
    <name evidence="8" type="ORF">Dsi01nite_104690</name>
</gene>
<keyword evidence="5" id="KW-0804">Transcription</keyword>
<comment type="caution">
    <text evidence="8">The sequence shown here is derived from an EMBL/GenBank/DDBJ whole genome shotgun (WGS) entry which is preliminary data.</text>
</comment>
<dbReference type="SUPFAM" id="SSF88659">
    <property type="entry name" value="Sigma3 and sigma4 domains of RNA polymerase sigma factors"/>
    <property type="match status" value="1"/>
</dbReference>
<name>A0A919Q1D1_9ACTN</name>
<evidence type="ECO:0000313" key="8">
    <source>
        <dbReference type="EMBL" id="GIG52428.1"/>
    </source>
</evidence>
<dbReference type="InterPro" id="IPR013325">
    <property type="entry name" value="RNA_pol_sigma_r2"/>
</dbReference>
<dbReference type="GO" id="GO:0003677">
    <property type="term" value="F:DNA binding"/>
    <property type="evidence" value="ECO:0007669"/>
    <property type="project" value="UniProtKB-KW"/>
</dbReference>
<dbReference type="InterPro" id="IPR039425">
    <property type="entry name" value="RNA_pol_sigma-70-like"/>
</dbReference>
<evidence type="ECO:0000256" key="3">
    <source>
        <dbReference type="ARBA" id="ARBA00023082"/>
    </source>
</evidence>
<protein>
    <submittedName>
        <fullName evidence="8">DNA-directed RNA polymerase sigma-70 factor</fullName>
    </submittedName>
</protein>
<dbReference type="GO" id="GO:0006352">
    <property type="term" value="P:DNA-templated transcription initiation"/>
    <property type="evidence" value="ECO:0007669"/>
    <property type="project" value="InterPro"/>
</dbReference>
<sequence>MDDEESFREFVSARIGRLSRIAFLLTGEHHAAEDLVQVTLIKVARHWRRVIRGGNPDAYVRRALYHEHVSSWRSRRHREVLAADPPERQAGRNESVDAVRRIVLRDALARLAPGQRAVIVLRYFEDLSEADTADALGCTVGSVKSQTHHALGRLRVVAPELAELIEDAEVPA</sequence>
<dbReference type="NCBIfam" id="TIGR02937">
    <property type="entry name" value="sigma70-ECF"/>
    <property type="match status" value="1"/>
</dbReference>
<feature type="domain" description="RNA polymerase sigma factor 70 region 4 type 2" evidence="7">
    <location>
        <begin position="104"/>
        <end position="154"/>
    </location>
</feature>
<dbReference type="Gene3D" id="1.10.10.10">
    <property type="entry name" value="Winged helix-like DNA-binding domain superfamily/Winged helix DNA-binding domain"/>
    <property type="match status" value="1"/>
</dbReference>
<dbReference type="InterPro" id="IPR013249">
    <property type="entry name" value="RNA_pol_sigma70_r4_t2"/>
</dbReference>
<dbReference type="PANTHER" id="PTHR43133">
    <property type="entry name" value="RNA POLYMERASE ECF-TYPE SIGMA FACTO"/>
    <property type="match status" value="1"/>
</dbReference>
<evidence type="ECO:0000256" key="4">
    <source>
        <dbReference type="ARBA" id="ARBA00023125"/>
    </source>
</evidence>
<keyword evidence="9" id="KW-1185">Reference proteome</keyword>
<evidence type="ECO:0000256" key="1">
    <source>
        <dbReference type="ARBA" id="ARBA00010641"/>
    </source>
</evidence>
<keyword evidence="8" id="KW-0240">DNA-directed RNA polymerase</keyword>
<keyword evidence="3" id="KW-0731">Sigma factor</keyword>
<dbReference type="Pfam" id="PF04542">
    <property type="entry name" value="Sigma70_r2"/>
    <property type="match status" value="1"/>
</dbReference>
<dbReference type="NCBIfam" id="TIGR02983">
    <property type="entry name" value="SigE-fam_strep"/>
    <property type="match status" value="1"/>
</dbReference>
<dbReference type="InterPro" id="IPR007627">
    <property type="entry name" value="RNA_pol_sigma70_r2"/>
</dbReference>
<keyword evidence="2" id="KW-0805">Transcription regulation</keyword>
<dbReference type="GO" id="GO:0016987">
    <property type="term" value="F:sigma factor activity"/>
    <property type="evidence" value="ECO:0007669"/>
    <property type="project" value="UniProtKB-KW"/>
</dbReference>
<organism evidence="8 9">
    <name type="scientific">Dactylosporangium siamense</name>
    <dbReference type="NCBI Taxonomy" id="685454"/>
    <lineage>
        <taxon>Bacteria</taxon>
        <taxon>Bacillati</taxon>
        <taxon>Actinomycetota</taxon>
        <taxon>Actinomycetes</taxon>
        <taxon>Micromonosporales</taxon>
        <taxon>Micromonosporaceae</taxon>
        <taxon>Dactylosporangium</taxon>
    </lineage>
</organism>
<evidence type="ECO:0000259" key="6">
    <source>
        <dbReference type="Pfam" id="PF04542"/>
    </source>
</evidence>
<dbReference type="AlphaFoldDB" id="A0A919Q1D1"/>
<dbReference type="InterPro" id="IPR014284">
    <property type="entry name" value="RNA_pol_sigma-70_dom"/>
</dbReference>
<evidence type="ECO:0000259" key="7">
    <source>
        <dbReference type="Pfam" id="PF08281"/>
    </source>
</evidence>
<proteinExistence type="inferred from homology"/>
<feature type="domain" description="RNA polymerase sigma-70 region 2" evidence="6">
    <location>
        <begin position="15"/>
        <end position="76"/>
    </location>
</feature>
<evidence type="ECO:0000256" key="2">
    <source>
        <dbReference type="ARBA" id="ARBA00023015"/>
    </source>
</evidence>
<dbReference type="InterPro" id="IPR036388">
    <property type="entry name" value="WH-like_DNA-bd_sf"/>
</dbReference>
<dbReference type="PANTHER" id="PTHR43133:SF50">
    <property type="entry name" value="ECF RNA POLYMERASE SIGMA FACTOR SIGM"/>
    <property type="match status" value="1"/>
</dbReference>
<dbReference type="InterPro" id="IPR014325">
    <property type="entry name" value="RNA_pol_sigma-E_actinobac"/>
</dbReference>
<evidence type="ECO:0000256" key="5">
    <source>
        <dbReference type="ARBA" id="ARBA00023163"/>
    </source>
</evidence>
<dbReference type="SUPFAM" id="SSF88946">
    <property type="entry name" value="Sigma2 domain of RNA polymerase sigma factors"/>
    <property type="match status" value="1"/>
</dbReference>
<dbReference type="Proteomes" id="UP000660611">
    <property type="component" value="Unassembled WGS sequence"/>
</dbReference>
<reference evidence="8" key="1">
    <citation type="submission" date="2021-01" db="EMBL/GenBank/DDBJ databases">
        <title>Whole genome shotgun sequence of Dactylosporangium siamense NBRC 106093.</title>
        <authorList>
            <person name="Komaki H."/>
            <person name="Tamura T."/>
        </authorList>
    </citation>
    <scope>NUCLEOTIDE SEQUENCE</scope>
    <source>
        <strain evidence="8">NBRC 106093</strain>
    </source>
</reference>
<accession>A0A919Q1D1</accession>
<evidence type="ECO:0000313" key="9">
    <source>
        <dbReference type="Proteomes" id="UP000660611"/>
    </source>
</evidence>
<dbReference type="CDD" id="cd06171">
    <property type="entry name" value="Sigma70_r4"/>
    <property type="match status" value="1"/>
</dbReference>
<dbReference type="InterPro" id="IPR013324">
    <property type="entry name" value="RNA_pol_sigma_r3/r4-like"/>
</dbReference>
<dbReference type="GO" id="GO:0000428">
    <property type="term" value="C:DNA-directed RNA polymerase complex"/>
    <property type="evidence" value="ECO:0007669"/>
    <property type="project" value="UniProtKB-KW"/>
</dbReference>
<comment type="similarity">
    <text evidence="1">Belongs to the sigma-70 factor family. ECF subfamily.</text>
</comment>
<keyword evidence="4" id="KW-0238">DNA-binding</keyword>
<dbReference type="EMBL" id="BONQ01000179">
    <property type="protein sequence ID" value="GIG52428.1"/>
    <property type="molecule type" value="Genomic_DNA"/>
</dbReference>
<dbReference type="Pfam" id="PF08281">
    <property type="entry name" value="Sigma70_r4_2"/>
    <property type="match status" value="1"/>
</dbReference>